<keyword evidence="3" id="KW-1185">Reference proteome</keyword>
<dbReference type="AlphaFoldDB" id="A0A7R8YXN2"/>
<dbReference type="Proteomes" id="UP000594454">
    <property type="component" value="Chromosome 4"/>
</dbReference>
<organism evidence="2 3">
    <name type="scientific">Hermetia illucens</name>
    <name type="common">Black soldier fly</name>
    <dbReference type="NCBI Taxonomy" id="343691"/>
    <lineage>
        <taxon>Eukaryota</taxon>
        <taxon>Metazoa</taxon>
        <taxon>Ecdysozoa</taxon>
        <taxon>Arthropoda</taxon>
        <taxon>Hexapoda</taxon>
        <taxon>Insecta</taxon>
        <taxon>Pterygota</taxon>
        <taxon>Neoptera</taxon>
        <taxon>Endopterygota</taxon>
        <taxon>Diptera</taxon>
        <taxon>Brachycera</taxon>
        <taxon>Stratiomyomorpha</taxon>
        <taxon>Stratiomyidae</taxon>
        <taxon>Hermetiinae</taxon>
        <taxon>Hermetia</taxon>
    </lineage>
</organism>
<evidence type="ECO:0000313" key="3">
    <source>
        <dbReference type="Proteomes" id="UP000594454"/>
    </source>
</evidence>
<keyword evidence="1" id="KW-0732">Signal</keyword>
<sequence length="79" mass="8873">MPKAVWIRNQFFRRLLFMESSVVLSHSVLNVVCEIRSVGNCEIGYILDCEGASKGPHIFCCNKSPKLVLSSALLFEINI</sequence>
<name>A0A7R8YXN2_HERIL</name>
<gene>
    <name evidence="2" type="ORF">HERILL_LOCUS11736</name>
</gene>
<evidence type="ECO:0000313" key="2">
    <source>
        <dbReference type="EMBL" id="CAD7089163.1"/>
    </source>
</evidence>
<evidence type="ECO:0000256" key="1">
    <source>
        <dbReference type="SAM" id="SignalP"/>
    </source>
</evidence>
<feature type="signal peptide" evidence="1">
    <location>
        <begin position="1"/>
        <end position="25"/>
    </location>
</feature>
<feature type="chain" id="PRO_5030515349" description="Secreted protein" evidence="1">
    <location>
        <begin position="26"/>
        <end position="79"/>
    </location>
</feature>
<dbReference type="EMBL" id="LR899012">
    <property type="protein sequence ID" value="CAD7089163.1"/>
    <property type="molecule type" value="Genomic_DNA"/>
</dbReference>
<proteinExistence type="predicted"/>
<protein>
    <recommendedName>
        <fullName evidence="4">Secreted protein</fullName>
    </recommendedName>
</protein>
<evidence type="ECO:0008006" key="4">
    <source>
        <dbReference type="Google" id="ProtNLM"/>
    </source>
</evidence>
<dbReference type="InParanoid" id="A0A7R8YXN2"/>
<accession>A0A7R8YXN2</accession>
<reference evidence="2 3" key="1">
    <citation type="submission" date="2020-11" db="EMBL/GenBank/DDBJ databases">
        <authorList>
            <person name="Wallbank WR R."/>
            <person name="Pardo Diaz C."/>
            <person name="Kozak K."/>
            <person name="Martin S."/>
            <person name="Jiggins C."/>
            <person name="Moest M."/>
            <person name="Warren A I."/>
            <person name="Generalovic N T."/>
            <person name="Byers J.R.P. K."/>
            <person name="Montejo-Kovacevich G."/>
            <person name="Yen C E."/>
        </authorList>
    </citation>
    <scope>NUCLEOTIDE SEQUENCE [LARGE SCALE GENOMIC DNA]</scope>
</reference>